<evidence type="ECO:0000313" key="1">
    <source>
        <dbReference type="EMBL" id="EJK50126.1"/>
    </source>
</evidence>
<protein>
    <submittedName>
        <fullName evidence="1">Uncharacterized protein</fullName>
    </submittedName>
</protein>
<dbReference type="Proteomes" id="UP000266841">
    <property type="component" value="Unassembled WGS sequence"/>
</dbReference>
<gene>
    <name evidence="1" type="ORF">THAOC_30937</name>
</gene>
<dbReference type="EMBL" id="AGNL01044172">
    <property type="protein sequence ID" value="EJK50126.1"/>
    <property type="molecule type" value="Genomic_DNA"/>
</dbReference>
<reference evidence="1 2" key="1">
    <citation type="journal article" date="2012" name="Genome Biol.">
        <title>Genome and low-iron response of an oceanic diatom adapted to chronic iron limitation.</title>
        <authorList>
            <person name="Lommer M."/>
            <person name="Specht M."/>
            <person name="Roy A.S."/>
            <person name="Kraemer L."/>
            <person name="Andreson R."/>
            <person name="Gutowska M.A."/>
            <person name="Wolf J."/>
            <person name="Bergner S.V."/>
            <person name="Schilhabel M.B."/>
            <person name="Klostermeier U.C."/>
            <person name="Beiko R.G."/>
            <person name="Rosenstiel P."/>
            <person name="Hippler M."/>
            <person name="Laroche J."/>
        </authorList>
    </citation>
    <scope>NUCLEOTIDE SEQUENCE [LARGE SCALE GENOMIC DNA]</scope>
    <source>
        <strain evidence="1 2">CCMP1005</strain>
    </source>
</reference>
<name>K0RML6_THAOC</name>
<dbReference type="eggNOG" id="ENOG502SMEM">
    <property type="taxonomic scope" value="Eukaryota"/>
</dbReference>
<comment type="caution">
    <text evidence="1">The sequence shown here is derived from an EMBL/GenBank/DDBJ whole genome shotgun (WGS) entry which is preliminary data.</text>
</comment>
<dbReference type="OrthoDB" id="42665at2759"/>
<accession>K0RML6</accession>
<keyword evidence="2" id="KW-1185">Reference proteome</keyword>
<sequence length="469" mass="52743">MCMWAVCLQYASIHEAIREEEHTTGGGGRTVMDRVQARPWIDIWTAACRRRAHQKFLMPLTIKKRAAALIAFLIPSHTWAFLFVAPDSAISRAIPNSIHVRPPLRSTNAVINGDLTRDNPGFDSIADDYIKSYQSDPENLWPVEFFIVAYRRLGARRRSPGERVEVLVRSSANGTSKYGLGTGVPATRWIHSKSNPPKGYQTSEGKATFHARDFPWSDGGWSYSKIDIQDRVFARVGLGDPDLEKVASILRDHLLVHFADFLRDENLSHWDSSTARTVMSTLDKKSSISAIQGSLRMSGLFASKNDGRYKSVSRLVREIARAAKVVTMFPQMPYPHLPSPDTQEEELRRELVTRQERMRAEGVDRHRDKHGRVYTHISTSNVSNTIHGVYLPIDVTDIMLNDDETPPALDLFGTDEAERMWISLADLGVINSDGSIKDDDPKSTFISGLVLRHMVEEGSIELHVQNPSL</sequence>
<organism evidence="1 2">
    <name type="scientific">Thalassiosira oceanica</name>
    <name type="common">Marine diatom</name>
    <dbReference type="NCBI Taxonomy" id="159749"/>
    <lineage>
        <taxon>Eukaryota</taxon>
        <taxon>Sar</taxon>
        <taxon>Stramenopiles</taxon>
        <taxon>Ochrophyta</taxon>
        <taxon>Bacillariophyta</taxon>
        <taxon>Coscinodiscophyceae</taxon>
        <taxon>Thalassiosirophycidae</taxon>
        <taxon>Thalassiosirales</taxon>
        <taxon>Thalassiosiraceae</taxon>
        <taxon>Thalassiosira</taxon>
    </lineage>
</organism>
<evidence type="ECO:0000313" key="2">
    <source>
        <dbReference type="Proteomes" id="UP000266841"/>
    </source>
</evidence>
<proteinExistence type="predicted"/>
<dbReference type="AlphaFoldDB" id="K0RML6"/>